<dbReference type="CDD" id="cd00009">
    <property type="entry name" value="AAA"/>
    <property type="match status" value="1"/>
</dbReference>
<dbReference type="Pfam" id="PF07726">
    <property type="entry name" value="AAA_3"/>
    <property type="match status" value="1"/>
</dbReference>
<evidence type="ECO:0000259" key="2">
    <source>
        <dbReference type="Pfam" id="PF17863"/>
    </source>
</evidence>
<comment type="caution">
    <text evidence="3">The sequence shown here is derived from an EMBL/GenBank/DDBJ whole genome shotgun (WGS) entry which is preliminary data.</text>
</comment>
<dbReference type="Gene3D" id="3.40.50.300">
    <property type="entry name" value="P-loop containing nucleotide triphosphate hydrolases"/>
    <property type="match status" value="1"/>
</dbReference>
<dbReference type="InterPro" id="IPR041628">
    <property type="entry name" value="ChlI/MoxR_AAA_lid"/>
</dbReference>
<dbReference type="PIRSF" id="PIRSF002849">
    <property type="entry name" value="AAA_ATPase_chaperone_MoxR_prd"/>
    <property type="match status" value="1"/>
</dbReference>
<dbReference type="Proteomes" id="UP001285521">
    <property type="component" value="Unassembled WGS sequence"/>
</dbReference>
<accession>A0ABU4SVZ0</accession>
<evidence type="ECO:0000313" key="3">
    <source>
        <dbReference type="EMBL" id="MDX8029952.1"/>
    </source>
</evidence>
<reference evidence="3 4" key="2">
    <citation type="submission" date="2023-11" db="EMBL/GenBank/DDBJ databases">
        <authorList>
            <person name="Lara A.C."/>
            <person name="Chronakova A."/>
        </authorList>
    </citation>
    <scope>NUCLEOTIDE SEQUENCE [LARGE SCALE GENOMIC DNA]</scope>
    <source>
        <strain evidence="3 4">BCCO 10_0856</strain>
    </source>
</reference>
<dbReference type="RefSeq" id="WP_319964951.1">
    <property type="nucleotide sequence ID" value="NZ_JAXAVW010000004.1"/>
</dbReference>
<dbReference type="Gene3D" id="1.10.8.80">
    <property type="entry name" value="Magnesium chelatase subunit I, C-Terminal domain"/>
    <property type="match status" value="1"/>
</dbReference>
<dbReference type="InterPro" id="IPR050764">
    <property type="entry name" value="CbbQ/NirQ/NorQ/GpvN"/>
</dbReference>
<proteinExistence type="predicted"/>
<dbReference type="PANTHER" id="PTHR42759:SF5">
    <property type="entry name" value="METHANOL DEHYDROGENASE REGULATOR"/>
    <property type="match status" value="1"/>
</dbReference>
<protein>
    <submittedName>
        <fullName evidence="3">MoxR family ATPase</fullName>
    </submittedName>
</protein>
<dbReference type="EMBL" id="JAXAVW010000004">
    <property type="protein sequence ID" value="MDX8029952.1"/>
    <property type="molecule type" value="Genomic_DNA"/>
</dbReference>
<keyword evidence="4" id="KW-1185">Reference proteome</keyword>
<dbReference type="InterPro" id="IPR027417">
    <property type="entry name" value="P-loop_NTPase"/>
</dbReference>
<feature type="domain" description="ChlI/MoxR AAA lid" evidence="2">
    <location>
        <begin position="237"/>
        <end position="306"/>
    </location>
</feature>
<evidence type="ECO:0000259" key="1">
    <source>
        <dbReference type="Pfam" id="PF07726"/>
    </source>
</evidence>
<dbReference type="InterPro" id="IPR011703">
    <property type="entry name" value="ATPase_AAA-3"/>
</dbReference>
<sequence>MSDVKHFADRFTTLAGNVETFIRGKPEVVRLALVCLFAQGHLLIEDVPGVAKTSLAKAIARSISGVKLRRIQFTPDLLPSDVIGVQTYDQANHVFKFIEGPVFANIVIGDEINRASPKTQSALLEVMAEQQVTIDGLPRPVPDPFLCIATQNPIEHQGTYALPEAQLDRFMMRIEVGYPSDPLEEMQVITNGIARRTPERLLEPVMQVDDLRGLIKVAQSVHVSDPIKNYIVQVAMRTRGHDSVRLGISPRGCIALAAAAQAYAAAQGQDFVVTDDVRAVALPVLSHRVLLKPEARMHGANVETILNGLLRDAEGVPAPRKRWA</sequence>
<dbReference type="PANTHER" id="PTHR42759">
    <property type="entry name" value="MOXR FAMILY PROTEIN"/>
    <property type="match status" value="1"/>
</dbReference>
<evidence type="ECO:0000313" key="4">
    <source>
        <dbReference type="Proteomes" id="UP001285521"/>
    </source>
</evidence>
<dbReference type="SUPFAM" id="SSF52540">
    <property type="entry name" value="P-loop containing nucleoside triphosphate hydrolases"/>
    <property type="match status" value="1"/>
</dbReference>
<dbReference type="Pfam" id="PF17863">
    <property type="entry name" value="AAA_lid_2"/>
    <property type="match status" value="1"/>
</dbReference>
<organism evidence="3 4">
    <name type="scientific">Lentzea miocenica</name>
    <dbReference type="NCBI Taxonomy" id="3095431"/>
    <lineage>
        <taxon>Bacteria</taxon>
        <taxon>Bacillati</taxon>
        <taxon>Actinomycetota</taxon>
        <taxon>Actinomycetes</taxon>
        <taxon>Pseudonocardiales</taxon>
        <taxon>Pseudonocardiaceae</taxon>
        <taxon>Lentzea</taxon>
    </lineage>
</organism>
<reference evidence="3 4" key="1">
    <citation type="submission" date="2023-11" db="EMBL/GenBank/DDBJ databases">
        <title>Lentzea sokolovensis, sp. nov., Lentzea kristufkii, sp. nov., and Lentzea miocenensis, sp. nov., rare actinobacteria from Sokolov Coal Basin, Miocene lacustrine sediment, Czech Republic.</title>
        <authorList>
            <person name="Lara A."/>
            <person name="Kotroba L."/>
            <person name="Nouioui I."/>
            <person name="Neumann-Schaal M."/>
            <person name="Mast Y."/>
            <person name="Chronakova A."/>
        </authorList>
    </citation>
    <scope>NUCLEOTIDE SEQUENCE [LARGE SCALE GENOMIC DNA]</scope>
    <source>
        <strain evidence="3 4">BCCO 10_0856</strain>
    </source>
</reference>
<name>A0ABU4SVZ0_9PSEU</name>
<feature type="domain" description="ATPase AAA-3" evidence="1">
    <location>
        <begin position="41"/>
        <end position="172"/>
    </location>
</feature>
<gene>
    <name evidence="3" type="ORF">SK803_06995</name>
</gene>